<evidence type="ECO:0000313" key="6">
    <source>
        <dbReference type="Proteomes" id="UP000317494"/>
    </source>
</evidence>
<dbReference type="GO" id="GO:0006397">
    <property type="term" value="P:mRNA processing"/>
    <property type="evidence" value="ECO:0007669"/>
    <property type="project" value="UniProtKB-KW"/>
</dbReference>
<evidence type="ECO:0000259" key="4">
    <source>
        <dbReference type="PROSITE" id="PS50102"/>
    </source>
</evidence>
<evidence type="ECO:0000256" key="3">
    <source>
        <dbReference type="SAM" id="MobiDB-lite"/>
    </source>
</evidence>
<dbReference type="Gene3D" id="3.30.70.330">
    <property type="match status" value="1"/>
</dbReference>
<accession>A0A507CSX4</accession>
<feature type="domain" description="RRM" evidence="4">
    <location>
        <begin position="106"/>
        <end position="189"/>
    </location>
</feature>
<evidence type="ECO:0000256" key="1">
    <source>
        <dbReference type="ARBA" id="ARBA00006265"/>
    </source>
</evidence>
<keyword evidence="2" id="KW-0694">RNA-binding</keyword>
<dbReference type="Proteomes" id="UP000317494">
    <property type="component" value="Unassembled WGS sequence"/>
</dbReference>
<evidence type="ECO:0000313" key="5">
    <source>
        <dbReference type="EMBL" id="TPX42253.1"/>
    </source>
</evidence>
<keyword evidence="6" id="KW-1185">Reference proteome</keyword>
<name>A0A507CSX4_9FUNG</name>
<dbReference type="InterPro" id="IPR034772">
    <property type="entry name" value="CPSF6/7"/>
</dbReference>
<dbReference type="VEuPathDB" id="FungiDB:SeMB42_g05212"/>
<proteinExistence type="inferred from homology"/>
<comment type="similarity">
    <text evidence="1">Belongs to the RRM CPSF6/7 family.</text>
</comment>
<gene>
    <name evidence="5" type="ORF">SeMB42_g05212</name>
</gene>
<evidence type="ECO:0000256" key="2">
    <source>
        <dbReference type="PROSITE-ProRule" id="PRU00176"/>
    </source>
</evidence>
<organism evidence="5 6">
    <name type="scientific">Synchytrium endobioticum</name>
    <dbReference type="NCBI Taxonomy" id="286115"/>
    <lineage>
        <taxon>Eukaryota</taxon>
        <taxon>Fungi</taxon>
        <taxon>Fungi incertae sedis</taxon>
        <taxon>Chytridiomycota</taxon>
        <taxon>Chytridiomycota incertae sedis</taxon>
        <taxon>Chytridiomycetes</taxon>
        <taxon>Synchytriales</taxon>
        <taxon>Synchytriaceae</taxon>
        <taxon>Synchytrium</taxon>
    </lineage>
</organism>
<dbReference type="InterPro" id="IPR012677">
    <property type="entry name" value="Nucleotide-bd_a/b_plait_sf"/>
</dbReference>
<dbReference type="CDD" id="cd12372">
    <property type="entry name" value="RRM_CFIm68_CFIm59"/>
    <property type="match status" value="1"/>
</dbReference>
<sequence length="284" mass="31574">MADDDVDLYNDVVYNPPGGDADSTFQAQAQAYHAQDASNPPSATPTEAFHATKQSVLQQQYTHSYQQPYQQPAFQHPNAYQQSQPTSGYRTAYVDPTLGIHQPPSSALYINDLTWWTTDDDLRLIAIDAGVGDQLKVNEITFQEHKVNGRSKGQAYMEFISPTAAQVVKDMLDRVEIHGIKPTVTFADISQYKGNPYRIIPKDPKDIRAEQAAMAINRGAVGPGGVIYPSQMGYTGPIRTQFLMGGVPRSQRTAPYNTTTQQQQQSGRGRGFQLPQQQQQGFYR</sequence>
<dbReference type="SMART" id="SM00360">
    <property type="entry name" value="RRM"/>
    <property type="match status" value="1"/>
</dbReference>
<dbReference type="InterPro" id="IPR000504">
    <property type="entry name" value="RRM_dom"/>
</dbReference>
<dbReference type="GO" id="GO:0005634">
    <property type="term" value="C:nucleus"/>
    <property type="evidence" value="ECO:0007669"/>
    <property type="project" value="UniProtKB-SubCell"/>
</dbReference>
<dbReference type="PANTHER" id="PTHR23204">
    <property type="entry name" value="CLEAVAGE AND POLYADENYLATION SPECIFIC FACTOR"/>
    <property type="match status" value="1"/>
</dbReference>
<dbReference type="STRING" id="286115.A0A507CSX4"/>
<feature type="compositionally biased region" description="Low complexity" evidence="3">
    <location>
        <begin position="258"/>
        <end position="284"/>
    </location>
</feature>
<dbReference type="SUPFAM" id="SSF54928">
    <property type="entry name" value="RNA-binding domain, RBD"/>
    <property type="match status" value="1"/>
</dbReference>
<dbReference type="PROSITE" id="PS50102">
    <property type="entry name" value="RRM"/>
    <property type="match status" value="1"/>
</dbReference>
<protein>
    <recommendedName>
        <fullName evidence="4">RRM domain-containing protein</fullName>
    </recommendedName>
</protein>
<dbReference type="AlphaFoldDB" id="A0A507CSX4"/>
<dbReference type="GO" id="GO:0003723">
    <property type="term" value="F:RNA binding"/>
    <property type="evidence" value="ECO:0007669"/>
    <property type="project" value="UniProtKB-UniRule"/>
</dbReference>
<feature type="region of interest" description="Disordered" evidence="3">
    <location>
        <begin position="248"/>
        <end position="284"/>
    </location>
</feature>
<dbReference type="EMBL" id="QEAN01000239">
    <property type="protein sequence ID" value="TPX42253.1"/>
    <property type="molecule type" value="Genomic_DNA"/>
</dbReference>
<comment type="caution">
    <text evidence="5">The sequence shown here is derived from an EMBL/GenBank/DDBJ whole genome shotgun (WGS) entry which is preliminary data.</text>
</comment>
<reference evidence="5 6" key="1">
    <citation type="journal article" date="2019" name="Sci. Rep.">
        <title>Comparative genomics of chytrid fungi reveal insights into the obligate biotrophic and pathogenic lifestyle of Synchytrium endobioticum.</title>
        <authorList>
            <person name="van de Vossenberg B.T.L.H."/>
            <person name="Warris S."/>
            <person name="Nguyen H.D.T."/>
            <person name="van Gent-Pelzer M.P.E."/>
            <person name="Joly D.L."/>
            <person name="van de Geest H.C."/>
            <person name="Bonants P.J.M."/>
            <person name="Smith D.S."/>
            <person name="Levesque C.A."/>
            <person name="van der Lee T.A.J."/>
        </authorList>
    </citation>
    <scope>NUCLEOTIDE SEQUENCE [LARGE SCALE GENOMIC DNA]</scope>
    <source>
        <strain evidence="5 6">MB42</strain>
    </source>
</reference>
<feature type="region of interest" description="Disordered" evidence="3">
    <location>
        <begin position="1"/>
        <end position="21"/>
    </location>
</feature>
<dbReference type="InterPro" id="IPR035979">
    <property type="entry name" value="RBD_domain_sf"/>
</dbReference>